<comment type="caution">
    <text evidence="1">The sequence shown here is derived from an EMBL/GenBank/DDBJ whole genome shotgun (WGS) entry which is preliminary data.</text>
</comment>
<protein>
    <submittedName>
        <fullName evidence="1">Uncharacterized protein</fullName>
    </submittedName>
</protein>
<organism evidence="1 2">
    <name type="scientific">Arthrobacter nitrophenolicus</name>
    <dbReference type="NCBI Taxonomy" id="683150"/>
    <lineage>
        <taxon>Bacteria</taxon>
        <taxon>Bacillati</taxon>
        <taxon>Actinomycetota</taxon>
        <taxon>Actinomycetes</taxon>
        <taxon>Micrococcales</taxon>
        <taxon>Micrococcaceae</taxon>
        <taxon>Arthrobacter</taxon>
    </lineage>
</organism>
<gene>
    <name evidence="1" type="ORF">ABIC98_002841</name>
</gene>
<evidence type="ECO:0000313" key="2">
    <source>
        <dbReference type="Proteomes" id="UP001549207"/>
    </source>
</evidence>
<sequence length="380" mass="40861">MLHFPSVNSAAHGPSPRDVAKLSELLDDDVWAFSNCRVDAPGRPVAEVDWFFYNARHGTLMVSEWKGFPQRVVCAADTGAKWELEGGLMVANPVEQVSRQLDAVRSALRISILPEHFPGFDPAQLRLMQSVYSPQVDERTVIERIRWGRVYGSQPDLAAVLSAATSPAPLVLPDGGTRLGLAAALCALFRTSLPADVKAKLQRSKQSEHANRIQRISAIHRQIAALHEELAALMLAGTPLDDHSARHPAASIPAPAPAPAPATAATPPAVAAKAPGLTEQQRMQAHLDRTFKGVNGSKDAAAKALERAWRSVLNDPQLHGDTGISVSLFGAVGAPLVKQHHGSLPKVLGMQLRKWCVLQARAVGMNPLDVPGQPSNIRVR</sequence>
<keyword evidence="2" id="KW-1185">Reference proteome</keyword>
<proteinExistence type="predicted"/>
<dbReference type="EMBL" id="JBEPNJ010000012">
    <property type="protein sequence ID" value="MET3773181.1"/>
    <property type="molecule type" value="Genomic_DNA"/>
</dbReference>
<name>A0ACC6THE6_9MICC</name>
<evidence type="ECO:0000313" key="1">
    <source>
        <dbReference type="EMBL" id="MET3773181.1"/>
    </source>
</evidence>
<dbReference type="Proteomes" id="UP001549207">
    <property type="component" value="Unassembled WGS sequence"/>
</dbReference>
<accession>A0ACC6THE6</accession>
<reference evidence="1" key="1">
    <citation type="submission" date="2024-06" db="EMBL/GenBank/DDBJ databases">
        <title>Genomic Encyclopedia of Type Strains, Phase IV (KMG-IV): sequencing the most valuable type-strain genomes for metagenomic binning, comparative biology and taxonomic classification.</title>
        <authorList>
            <person name="Goeker M."/>
        </authorList>
    </citation>
    <scope>NUCLEOTIDE SEQUENCE</scope>
    <source>
        <strain evidence="1">SJCon</strain>
    </source>
</reference>